<accession>A0ABY4YUG6</accession>
<dbReference type="Proteomes" id="UP001056455">
    <property type="component" value="Chromosome"/>
</dbReference>
<dbReference type="RefSeq" id="WP_252593480.1">
    <property type="nucleotide sequence ID" value="NZ_CP099489.1"/>
</dbReference>
<gene>
    <name evidence="1" type="ORF">NF556_00160</name>
</gene>
<evidence type="ECO:0000313" key="2">
    <source>
        <dbReference type="Proteomes" id="UP001056455"/>
    </source>
</evidence>
<proteinExistence type="predicted"/>
<dbReference type="InterPro" id="IPR011335">
    <property type="entry name" value="Restrct_endonuc-II-like"/>
</dbReference>
<evidence type="ECO:0000313" key="1">
    <source>
        <dbReference type="EMBL" id="USQ80115.1"/>
    </source>
</evidence>
<keyword evidence="2" id="KW-1185">Reference proteome</keyword>
<dbReference type="SUPFAM" id="SSF52980">
    <property type="entry name" value="Restriction endonuclease-like"/>
    <property type="match status" value="1"/>
</dbReference>
<dbReference type="EMBL" id="CP099489">
    <property type="protein sequence ID" value="USQ80115.1"/>
    <property type="molecule type" value="Genomic_DNA"/>
</dbReference>
<evidence type="ECO:0008006" key="3">
    <source>
        <dbReference type="Google" id="ProtNLM"/>
    </source>
</evidence>
<dbReference type="InterPro" id="IPR015278">
    <property type="entry name" value="BglII-like"/>
</dbReference>
<dbReference type="Pfam" id="PF09195">
    <property type="entry name" value="Endonuc-BglII"/>
    <property type="match status" value="1"/>
</dbReference>
<name>A0ABY4YUG6_9MICO</name>
<organism evidence="1 2">
    <name type="scientific">Ornithinimicrobium faecis</name>
    <dbReference type="NCBI Taxonomy" id="2934158"/>
    <lineage>
        <taxon>Bacteria</taxon>
        <taxon>Bacillati</taxon>
        <taxon>Actinomycetota</taxon>
        <taxon>Actinomycetes</taxon>
        <taxon>Micrococcales</taxon>
        <taxon>Ornithinimicrobiaceae</taxon>
        <taxon>Ornithinimicrobium</taxon>
    </lineage>
</organism>
<reference evidence="1" key="1">
    <citation type="submission" date="2022-06" db="EMBL/GenBank/DDBJ databases">
        <title>Ornithinimicrobium HY1793.</title>
        <authorList>
            <person name="Huang Y."/>
        </authorList>
    </citation>
    <scope>NUCLEOTIDE SEQUENCE</scope>
    <source>
        <strain evidence="1">HY1793</strain>
    </source>
</reference>
<sequence>MTEETSLPAPAGLLFEPTATFPDGYTIGVTRYADLILRDAFPARFDDLWLTLENYSIGADELVAGGGNRAGHTARFDASLQRFGWGKRNITIEKFVDGRPIHRTRGHEIDMFGAGPGGAPDPYPGVGVEMEWNNKDPFFDRDLLNFQALHREGALAVGVIVTRGPDLQQIIGPTIYGTSRSPKFGRSTTHWDKLVPRVELGGGGECPLILIGIQPERIDGFEPIVQAYSDRRPITRGDTLEA</sequence>
<protein>
    <recommendedName>
        <fullName evidence="3">Restriction endonuclease BglII</fullName>
    </recommendedName>
</protein>